<evidence type="ECO:0000256" key="1">
    <source>
        <dbReference type="SAM" id="MobiDB-lite"/>
    </source>
</evidence>
<comment type="caution">
    <text evidence="2">The sequence shown here is derived from an EMBL/GenBank/DDBJ whole genome shotgun (WGS) entry which is preliminary data.</text>
</comment>
<dbReference type="Proteomes" id="UP001172155">
    <property type="component" value="Unassembled WGS sequence"/>
</dbReference>
<reference evidence="2" key="1">
    <citation type="submission" date="2023-06" db="EMBL/GenBank/DDBJ databases">
        <title>Genome-scale phylogeny and comparative genomics of the fungal order Sordariales.</title>
        <authorList>
            <consortium name="Lawrence Berkeley National Laboratory"/>
            <person name="Hensen N."/>
            <person name="Bonometti L."/>
            <person name="Westerberg I."/>
            <person name="Brannstrom I.O."/>
            <person name="Guillou S."/>
            <person name="Cros-Aarteil S."/>
            <person name="Calhoun S."/>
            <person name="Haridas S."/>
            <person name="Kuo A."/>
            <person name="Mondo S."/>
            <person name="Pangilinan J."/>
            <person name="Riley R."/>
            <person name="LaButti K."/>
            <person name="Andreopoulos B."/>
            <person name="Lipzen A."/>
            <person name="Chen C."/>
            <person name="Yanf M."/>
            <person name="Daum C."/>
            <person name="Ng V."/>
            <person name="Clum A."/>
            <person name="Steindorff A."/>
            <person name="Ohm R."/>
            <person name="Martin F."/>
            <person name="Silar P."/>
            <person name="Natvig D."/>
            <person name="Lalanne C."/>
            <person name="Gautier V."/>
            <person name="Ament-velasquez S.L."/>
            <person name="Kruys A."/>
            <person name="Hutchinson M.I."/>
            <person name="Powell A.J."/>
            <person name="Barry K."/>
            <person name="Miller A.N."/>
            <person name="Grigoriev I.V."/>
            <person name="Debuchy R."/>
            <person name="Gladieux P."/>
            <person name="Thoren M.H."/>
            <person name="Johannesson H."/>
        </authorList>
    </citation>
    <scope>NUCLEOTIDE SEQUENCE</scope>
    <source>
        <strain evidence="2">SMH3187-1</strain>
    </source>
</reference>
<feature type="region of interest" description="Disordered" evidence="1">
    <location>
        <begin position="28"/>
        <end position="52"/>
    </location>
</feature>
<proteinExistence type="predicted"/>
<feature type="compositionally biased region" description="Basic and acidic residues" evidence="1">
    <location>
        <begin position="337"/>
        <end position="353"/>
    </location>
</feature>
<gene>
    <name evidence="2" type="ORF">B0T18DRAFT_92058</name>
</gene>
<name>A0AA40KB68_9PEZI</name>
<protein>
    <submittedName>
        <fullName evidence="2">Uncharacterized protein</fullName>
    </submittedName>
</protein>
<sequence length="436" mass="47370">MTRRDNNESLISARLEVIQCDRRGGLFTAGRQDQGQRSPPRLWGNRTSTTGAPLPLLKQVGSGSATVRVRPREGTMSSAFAAWSEHIQPHPHLVNPPGASASAGLFGGGTAASQLGRATPRLVLGRRLDVSNGDQSCRLGARTGATNHSAADDGQLATSLRDGVNSRNCNHEGVCWTEIREANRVEDDVLEADSARRRLTRRAGELQCRAGHWSCRASPGWFGKAGGLRSLSPLVEGAFGANLWDLAARCDGEEHRAIGRRGMVTCEGKAWGRDAWRRTAGGEATVVELVVSPTTTTPHCLCWGEEGQTLGDGQATPPGRHNHHHISVDCIRLSHETREKGKDGRNRDMDRGCSEPGTLQVHKSSPYRNGIGRWPEVVRLPPKLDLWGLGCKVPARLPTAQCQCPVLTAHFPRIHSSRRHTAIEWGRTLSASLIFK</sequence>
<organism evidence="2 3">
    <name type="scientific">Schizothecium vesticola</name>
    <dbReference type="NCBI Taxonomy" id="314040"/>
    <lineage>
        <taxon>Eukaryota</taxon>
        <taxon>Fungi</taxon>
        <taxon>Dikarya</taxon>
        <taxon>Ascomycota</taxon>
        <taxon>Pezizomycotina</taxon>
        <taxon>Sordariomycetes</taxon>
        <taxon>Sordariomycetidae</taxon>
        <taxon>Sordariales</taxon>
        <taxon>Schizotheciaceae</taxon>
        <taxon>Schizothecium</taxon>
    </lineage>
</organism>
<feature type="region of interest" description="Disordered" evidence="1">
    <location>
        <begin position="337"/>
        <end position="366"/>
    </location>
</feature>
<dbReference type="EMBL" id="JAUKUD010000002">
    <property type="protein sequence ID" value="KAK0752521.1"/>
    <property type="molecule type" value="Genomic_DNA"/>
</dbReference>
<accession>A0AA40KB68</accession>
<keyword evidence="3" id="KW-1185">Reference proteome</keyword>
<dbReference type="AlphaFoldDB" id="A0AA40KB68"/>
<evidence type="ECO:0000313" key="2">
    <source>
        <dbReference type="EMBL" id="KAK0752521.1"/>
    </source>
</evidence>
<evidence type="ECO:0000313" key="3">
    <source>
        <dbReference type="Proteomes" id="UP001172155"/>
    </source>
</evidence>